<comment type="subcellular location">
    <subcellularLocation>
        <location evidence="7">Mitochondrion</location>
    </subcellularLocation>
</comment>
<keyword evidence="8" id="KW-1133">Transmembrane helix</keyword>
<evidence type="ECO:0000256" key="2">
    <source>
        <dbReference type="ARBA" id="ARBA00005109"/>
    </source>
</evidence>
<dbReference type="CDD" id="cd06558">
    <property type="entry name" value="crotonase-like"/>
    <property type="match status" value="1"/>
</dbReference>
<evidence type="ECO:0000256" key="5">
    <source>
        <dbReference type="ARBA" id="ARBA00022801"/>
    </source>
</evidence>
<evidence type="ECO:0000256" key="3">
    <source>
        <dbReference type="ARBA" id="ARBA00005254"/>
    </source>
</evidence>
<evidence type="ECO:0000259" key="9">
    <source>
        <dbReference type="Pfam" id="PF16113"/>
    </source>
</evidence>
<dbReference type="AlphaFoldDB" id="A0A7L3B6M9"/>
<organism evidence="10 11">
    <name type="scientific">Syrrhaptes paradoxus</name>
    <name type="common">Pallas's sandgrouse</name>
    <dbReference type="NCBI Taxonomy" id="302527"/>
    <lineage>
        <taxon>Eukaryota</taxon>
        <taxon>Metazoa</taxon>
        <taxon>Chordata</taxon>
        <taxon>Craniata</taxon>
        <taxon>Vertebrata</taxon>
        <taxon>Euteleostomi</taxon>
        <taxon>Archelosauria</taxon>
        <taxon>Archosauria</taxon>
        <taxon>Dinosauria</taxon>
        <taxon>Saurischia</taxon>
        <taxon>Theropoda</taxon>
        <taxon>Coelurosauria</taxon>
        <taxon>Aves</taxon>
        <taxon>Neognathae</taxon>
        <taxon>Neoaves</taxon>
        <taxon>Columbimorphae</taxon>
        <taxon>Pterocliformes</taxon>
        <taxon>Pteroclidae</taxon>
        <taxon>Syrrhaptes</taxon>
    </lineage>
</organism>
<dbReference type="GO" id="GO:0003860">
    <property type="term" value="F:3-hydroxyisobutyryl-CoA hydrolase activity"/>
    <property type="evidence" value="ECO:0007669"/>
    <property type="project" value="UniProtKB-UniRule"/>
</dbReference>
<name>A0A7L3B6M9_9AVES</name>
<comment type="pathway">
    <text evidence="2 7">Amino-acid degradation; L-valine degradation.</text>
</comment>
<evidence type="ECO:0000256" key="1">
    <source>
        <dbReference type="ARBA" id="ARBA00001709"/>
    </source>
</evidence>
<evidence type="ECO:0000256" key="4">
    <source>
        <dbReference type="ARBA" id="ARBA00022456"/>
    </source>
</evidence>
<reference evidence="10 11" key="1">
    <citation type="submission" date="2019-09" db="EMBL/GenBank/DDBJ databases">
        <title>Bird 10,000 Genomes (B10K) Project - Family phase.</title>
        <authorList>
            <person name="Zhang G."/>
        </authorList>
    </citation>
    <scope>NUCLEOTIDE SEQUENCE [LARGE SCALE GENOMIC DNA]</scope>
    <source>
        <strain evidence="10">B10K-DU-003-42</strain>
        <tissue evidence="10">Mixed tissue sample</tissue>
    </source>
</reference>
<dbReference type="InterPro" id="IPR032259">
    <property type="entry name" value="HIBYL-CoA-H"/>
</dbReference>
<dbReference type="Proteomes" id="UP000536260">
    <property type="component" value="Unassembled WGS sequence"/>
</dbReference>
<keyword evidence="11" id="KW-1185">Reference proteome</keyword>
<dbReference type="PANTHER" id="PTHR43176:SF3">
    <property type="entry name" value="3-HYDROXYISOBUTYRYL-COA HYDROLASE, MITOCHONDRIAL"/>
    <property type="match status" value="1"/>
</dbReference>
<evidence type="ECO:0000256" key="7">
    <source>
        <dbReference type="RuleBase" id="RU369070"/>
    </source>
</evidence>
<comment type="similarity">
    <text evidence="3 7">Belongs to the enoyl-CoA hydratase/isomerase family.</text>
</comment>
<dbReference type="EMBL" id="VZTO01019070">
    <property type="protein sequence ID" value="NXT26135.1"/>
    <property type="molecule type" value="Genomic_DNA"/>
</dbReference>
<feature type="transmembrane region" description="Helical" evidence="8">
    <location>
        <begin position="32"/>
        <end position="55"/>
    </location>
</feature>
<keyword evidence="8" id="KW-0472">Membrane</keyword>
<protein>
    <recommendedName>
        <fullName evidence="7">3-hydroxyisobutyryl-CoA hydrolase</fullName>
        <shortName evidence="7">HIB-CoA hydrolase</shortName>
        <shortName evidence="7">HIBYL-CoA-H</shortName>
        <ecNumber evidence="7">3.1.2.4</ecNumber>
    </recommendedName>
    <alternativeName>
        <fullName evidence="7">3-hydroxyisobutyryl-coenzyme A hydrolase</fullName>
    </alternativeName>
</protein>
<feature type="non-terminal residue" evidence="10">
    <location>
        <position position="1"/>
    </location>
</feature>
<evidence type="ECO:0000313" key="11">
    <source>
        <dbReference type="Proteomes" id="UP000536260"/>
    </source>
</evidence>
<evidence type="ECO:0000313" key="10">
    <source>
        <dbReference type="EMBL" id="NXT26135.1"/>
    </source>
</evidence>
<feature type="domain" description="Enoyl-CoA hydratase/isomerase" evidence="9">
    <location>
        <begin position="44"/>
        <end position="119"/>
    </location>
</feature>
<keyword evidence="4" id="KW-0101">Branched-chain amino acid catabolism</keyword>
<keyword evidence="7" id="KW-0496">Mitochondrion</keyword>
<dbReference type="PANTHER" id="PTHR43176">
    <property type="entry name" value="3-HYDROXYISOBUTYRYL-COA HYDROLASE-RELATED"/>
    <property type="match status" value="1"/>
</dbReference>
<keyword evidence="5 7" id="KW-0378">Hydrolase</keyword>
<proteinExistence type="inferred from homology"/>
<dbReference type="GO" id="GO:0006574">
    <property type="term" value="P:L-valine catabolic process"/>
    <property type="evidence" value="ECO:0007669"/>
    <property type="project" value="UniProtKB-UniRule"/>
</dbReference>
<gene>
    <name evidence="10" type="primary">Hibch</name>
    <name evidence="10" type="ORF">SYRPAR_R03713</name>
</gene>
<dbReference type="Gene3D" id="3.90.226.10">
    <property type="entry name" value="2-enoyl-CoA Hydratase, Chain A, domain 1"/>
    <property type="match status" value="1"/>
</dbReference>
<dbReference type="EC" id="3.1.2.4" evidence="7"/>
<comment type="catalytic activity">
    <reaction evidence="1 7">
        <text>3-hydroxy-2-methylpropanoyl-CoA + H2O = 3-hydroxy-2-methylpropanoate + CoA + H(+)</text>
        <dbReference type="Rhea" id="RHEA:20888"/>
        <dbReference type="ChEBI" id="CHEBI:11805"/>
        <dbReference type="ChEBI" id="CHEBI:15377"/>
        <dbReference type="ChEBI" id="CHEBI:15378"/>
        <dbReference type="ChEBI" id="CHEBI:57287"/>
        <dbReference type="ChEBI" id="CHEBI:57340"/>
        <dbReference type="EC" id="3.1.2.4"/>
    </reaction>
</comment>
<accession>A0A7L3B6M9</accession>
<sequence>GVGLSVHGHFRVATEKTLFAMPETAIGNSSPFMLVGFFVLFITGLFPDVGGGYFLPRLSGKIGYYLALTGFRLKGRDVQKAGIATHFVDSEKLPALEKDLIALKSPSTENIADLLNSYHVK</sequence>
<feature type="non-terminal residue" evidence="10">
    <location>
        <position position="121"/>
    </location>
</feature>
<dbReference type="GO" id="GO:0005739">
    <property type="term" value="C:mitochondrion"/>
    <property type="evidence" value="ECO:0007669"/>
    <property type="project" value="UniProtKB-SubCell"/>
</dbReference>
<evidence type="ECO:0000256" key="8">
    <source>
        <dbReference type="SAM" id="Phobius"/>
    </source>
</evidence>
<keyword evidence="8" id="KW-0812">Transmembrane</keyword>
<dbReference type="SUPFAM" id="SSF52096">
    <property type="entry name" value="ClpP/crotonase"/>
    <property type="match status" value="1"/>
</dbReference>
<dbReference type="InterPro" id="IPR029045">
    <property type="entry name" value="ClpP/crotonase-like_dom_sf"/>
</dbReference>
<dbReference type="UniPathway" id="UPA00362"/>
<comment type="function">
    <text evidence="6">Hydrolyzes 3-hydroxyisobutyryl-CoA (HIBYL-CoA), a saline catabolite. Has high activity toward isobutyryl-CoA. Could be an isobutyryl-CoA dehydrogenase that functions in valine catabolism. Also hydrolyzes 3-hydroxypropanoyl-CoA.</text>
</comment>
<dbReference type="InterPro" id="IPR045004">
    <property type="entry name" value="ECH_dom"/>
</dbReference>
<feature type="domain" description="Enoyl-CoA hydratase/isomerase" evidence="9">
    <location>
        <begin position="1"/>
        <end position="27"/>
    </location>
</feature>
<dbReference type="Pfam" id="PF16113">
    <property type="entry name" value="ECH_2"/>
    <property type="match status" value="2"/>
</dbReference>
<evidence type="ECO:0000256" key="6">
    <source>
        <dbReference type="ARBA" id="ARBA00024871"/>
    </source>
</evidence>
<comment type="caution">
    <text evidence="10">The sequence shown here is derived from an EMBL/GenBank/DDBJ whole genome shotgun (WGS) entry which is preliminary data.</text>
</comment>